<dbReference type="SUPFAM" id="SSF90123">
    <property type="entry name" value="ABC transporter transmembrane region"/>
    <property type="match status" value="1"/>
</dbReference>
<feature type="domain" description="ABC transmembrane type-1" evidence="10">
    <location>
        <begin position="1"/>
        <end position="143"/>
    </location>
</feature>
<keyword evidence="3 8" id="KW-0812">Transmembrane</keyword>
<dbReference type="InterPro" id="IPR003593">
    <property type="entry name" value="AAA+_ATPase"/>
</dbReference>
<evidence type="ECO:0000256" key="2">
    <source>
        <dbReference type="ARBA" id="ARBA00005417"/>
    </source>
</evidence>
<name>A0ABU0LZP0_9BACT</name>
<evidence type="ECO:0000256" key="1">
    <source>
        <dbReference type="ARBA" id="ARBA00004651"/>
    </source>
</evidence>
<dbReference type="PANTHER" id="PTHR24221">
    <property type="entry name" value="ATP-BINDING CASSETTE SUB-FAMILY B"/>
    <property type="match status" value="1"/>
</dbReference>
<dbReference type="Gene3D" id="1.20.1560.10">
    <property type="entry name" value="ABC transporter type 1, transmembrane domain"/>
    <property type="match status" value="1"/>
</dbReference>
<evidence type="ECO:0000256" key="7">
    <source>
        <dbReference type="ARBA" id="ARBA00023136"/>
    </source>
</evidence>
<comment type="similarity">
    <text evidence="2">Belongs to the ABC transporter superfamily.</text>
</comment>
<keyword evidence="7 8" id="KW-0472">Membrane</keyword>
<evidence type="ECO:0000313" key="11">
    <source>
        <dbReference type="EMBL" id="MDQ0514171.1"/>
    </source>
</evidence>
<dbReference type="Pfam" id="PF00664">
    <property type="entry name" value="ABC_membrane"/>
    <property type="match status" value="1"/>
</dbReference>
<evidence type="ECO:0000256" key="3">
    <source>
        <dbReference type="ARBA" id="ARBA00022692"/>
    </source>
</evidence>
<keyword evidence="4" id="KW-0547">Nucleotide-binding</keyword>
<dbReference type="PROSITE" id="PS50893">
    <property type="entry name" value="ABC_TRANSPORTER_2"/>
    <property type="match status" value="1"/>
</dbReference>
<comment type="subcellular location">
    <subcellularLocation>
        <location evidence="1">Cell membrane</location>
        <topology evidence="1">Multi-pass membrane protein</topology>
    </subcellularLocation>
</comment>
<reference evidence="11" key="1">
    <citation type="submission" date="2023-07" db="EMBL/GenBank/DDBJ databases">
        <title>Genomic Encyclopedia of Type Strains, Phase IV (KMG-IV): sequencing the most valuable type-strain genomes for metagenomic binning, comparative biology and taxonomic classification.</title>
        <authorList>
            <person name="Goeker M."/>
        </authorList>
    </citation>
    <scope>NUCLEOTIDE SEQUENCE [LARGE SCALE GENOMIC DNA]</scope>
    <source>
        <strain evidence="11">DSM 21204</strain>
    </source>
</reference>
<feature type="transmembrane region" description="Helical" evidence="8">
    <location>
        <begin position="57"/>
        <end position="77"/>
    </location>
</feature>
<dbReference type="Pfam" id="PF00005">
    <property type="entry name" value="ABC_tran"/>
    <property type="match status" value="1"/>
</dbReference>
<organism evidence="11 12">
    <name type="scientific">Mycoplasmoides fastidiosum</name>
    <dbReference type="NCBI Taxonomy" id="92758"/>
    <lineage>
        <taxon>Bacteria</taxon>
        <taxon>Bacillati</taxon>
        <taxon>Mycoplasmatota</taxon>
        <taxon>Mycoplasmoidales</taxon>
        <taxon>Mycoplasmoidaceae</taxon>
        <taxon>Mycoplasmoides</taxon>
    </lineage>
</organism>
<feature type="domain" description="ABC transporter" evidence="9">
    <location>
        <begin position="237"/>
        <end position="446"/>
    </location>
</feature>
<dbReference type="InterPro" id="IPR017871">
    <property type="entry name" value="ABC_transporter-like_CS"/>
</dbReference>
<keyword evidence="12" id="KW-1185">Reference proteome</keyword>
<gene>
    <name evidence="11" type="ORF">J2Z62_000609</name>
</gene>
<dbReference type="InterPro" id="IPR027417">
    <property type="entry name" value="P-loop_NTPase"/>
</dbReference>
<keyword evidence="5 11" id="KW-0067">ATP-binding</keyword>
<dbReference type="SUPFAM" id="SSF52540">
    <property type="entry name" value="P-loop containing nucleoside triphosphate hydrolases"/>
    <property type="match status" value="1"/>
</dbReference>
<feature type="transmembrane region" description="Helical" evidence="8">
    <location>
        <begin position="149"/>
        <end position="169"/>
    </location>
</feature>
<dbReference type="InterPro" id="IPR011527">
    <property type="entry name" value="ABC1_TM_dom"/>
</dbReference>
<dbReference type="InterPro" id="IPR003439">
    <property type="entry name" value="ABC_transporter-like_ATP-bd"/>
</dbReference>
<evidence type="ECO:0000256" key="4">
    <source>
        <dbReference type="ARBA" id="ARBA00022741"/>
    </source>
</evidence>
<dbReference type="PROSITE" id="PS00211">
    <property type="entry name" value="ABC_TRANSPORTER_1"/>
    <property type="match status" value="1"/>
</dbReference>
<dbReference type="InterPro" id="IPR036640">
    <property type="entry name" value="ABC1_TM_sf"/>
</dbReference>
<dbReference type="CDD" id="cd03228">
    <property type="entry name" value="ABCC_MRP_Like"/>
    <property type="match status" value="1"/>
</dbReference>
<dbReference type="RefSeq" id="WP_307291900.1">
    <property type="nucleotide sequence ID" value="NZ_JAUSWO010000001.1"/>
</dbReference>
<dbReference type="PROSITE" id="PS50929">
    <property type="entry name" value="ABC_TM1F"/>
    <property type="match status" value="1"/>
</dbReference>
<protein>
    <submittedName>
        <fullName evidence="11">ATP-binding cassette subfamily B protein</fullName>
    </submittedName>
</protein>
<accession>A0ABU0LZP0</accession>
<comment type="caution">
    <text evidence="11">The sequence shown here is derived from an EMBL/GenBank/DDBJ whole genome shotgun (WGS) entry which is preliminary data.</text>
</comment>
<dbReference type="Proteomes" id="UP001240643">
    <property type="component" value="Unassembled WGS sequence"/>
</dbReference>
<evidence type="ECO:0000259" key="9">
    <source>
        <dbReference type="PROSITE" id="PS50893"/>
    </source>
</evidence>
<dbReference type="GO" id="GO:0005524">
    <property type="term" value="F:ATP binding"/>
    <property type="evidence" value="ECO:0007669"/>
    <property type="project" value="UniProtKB-KW"/>
</dbReference>
<sequence>MKAKNKAFLQYNSSSTYATLTRDSGMYLSYNIIAILDIIQVISSIIFSMIVGAVFSWILVLFILIIILFSFLGTFIFKKTQSDAFENFSKANHEFQSKINNLLDGYPRLYFANKQKLLNEQISNEINNVYKASLKKTNVISFVNLGSRYVYELIGNILIIGSALLIFHFTNQRTLLGFIDIGFLWLITHFVSQLKGVGPSLISNIKGYLSNRNIVKSFDLKLALENNEIVIDEIREIKIQNLDFKYPNEDKQIFQNLNLKFKKGEKYAIIGESGSGKSTLLKLLNGLYVSNSGEILINNHNINAIRANSLRENLTFVDSKNLVFPTNIINNVTFYEKNFDPKKLENALDKVNLLSELKDNYLNPNFDVTNNLSLGQKQRLVLARLFYLNKKWIILDESLSNLDDKNTSDIQERIIEDPDLTLILVTHHLKKENHHLFHQVINLNQL</sequence>
<dbReference type="PANTHER" id="PTHR24221:SF654">
    <property type="entry name" value="ATP-BINDING CASSETTE SUB-FAMILY B MEMBER 6"/>
    <property type="match status" value="1"/>
</dbReference>
<dbReference type="EMBL" id="JAUSWO010000001">
    <property type="protein sequence ID" value="MDQ0514171.1"/>
    <property type="molecule type" value="Genomic_DNA"/>
</dbReference>
<dbReference type="SMART" id="SM00382">
    <property type="entry name" value="AAA"/>
    <property type="match status" value="1"/>
</dbReference>
<evidence type="ECO:0000313" key="12">
    <source>
        <dbReference type="Proteomes" id="UP001240643"/>
    </source>
</evidence>
<dbReference type="Gene3D" id="3.40.50.300">
    <property type="entry name" value="P-loop containing nucleotide triphosphate hydrolases"/>
    <property type="match status" value="1"/>
</dbReference>
<feature type="transmembrane region" description="Helical" evidence="8">
    <location>
        <begin position="28"/>
        <end position="51"/>
    </location>
</feature>
<evidence type="ECO:0000256" key="6">
    <source>
        <dbReference type="ARBA" id="ARBA00022989"/>
    </source>
</evidence>
<keyword evidence="6 8" id="KW-1133">Transmembrane helix</keyword>
<evidence type="ECO:0000256" key="5">
    <source>
        <dbReference type="ARBA" id="ARBA00022840"/>
    </source>
</evidence>
<evidence type="ECO:0000259" key="10">
    <source>
        <dbReference type="PROSITE" id="PS50929"/>
    </source>
</evidence>
<proteinExistence type="inferred from homology"/>
<dbReference type="InterPro" id="IPR039421">
    <property type="entry name" value="Type_1_exporter"/>
</dbReference>
<evidence type="ECO:0000256" key="8">
    <source>
        <dbReference type="SAM" id="Phobius"/>
    </source>
</evidence>